<keyword evidence="6" id="KW-1185">Reference proteome</keyword>
<name>A0ABT8KSX7_9BACT</name>
<evidence type="ECO:0000256" key="1">
    <source>
        <dbReference type="ARBA" id="ARBA00005187"/>
    </source>
</evidence>
<gene>
    <name evidence="5" type="ORF">QQ008_17060</name>
</gene>
<dbReference type="InterPro" id="IPR051786">
    <property type="entry name" value="ASN_synthetase/amidase"/>
</dbReference>
<evidence type="ECO:0000256" key="3">
    <source>
        <dbReference type="ARBA" id="ARBA00048741"/>
    </source>
</evidence>
<dbReference type="Proteomes" id="UP001172082">
    <property type="component" value="Unassembled WGS sequence"/>
</dbReference>
<dbReference type="Pfam" id="PF00733">
    <property type="entry name" value="Asn_synthase"/>
    <property type="match status" value="1"/>
</dbReference>
<evidence type="ECO:0000256" key="2">
    <source>
        <dbReference type="ARBA" id="ARBA00012737"/>
    </source>
</evidence>
<dbReference type="EMBL" id="JAUJEA010000006">
    <property type="protein sequence ID" value="MDN5203102.1"/>
    <property type="molecule type" value="Genomic_DNA"/>
</dbReference>
<evidence type="ECO:0000259" key="4">
    <source>
        <dbReference type="Pfam" id="PF00733"/>
    </source>
</evidence>
<proteinExistence type="predicted"/>
<evidence type="ECO:0000313" key="5">
    <source>
        <dbReference type="EMBL" id="MDN5203102.1"/>
    </source>
</evidence>
<accession>A0ABT8KSX7</accession>
<evidence type="ECO:0000313" key="6">
    <source>
        <dbReference type="Proteomes" id="UP001172082"/>
    </source>
</evidence>
<dbReference type="EC" id="6.3.5.4" evidence="2"/>
<dbReference type="InterPro" id="IPR001962">
    <property type="entry name" value="Asn_synthase"/>
</dbReference>
<comment type="pathway">
    <text evidence="1">Amino-acid biosynthesis; L-asparagine biosynthesis; L-asparagine from L-aspartate (L-Gln route): step 1/1.</text>
</comment>
<reference evidence="5" key="1">
    <citation type="submission" date="2023-06" db="EMBL/GenBank/DDBJ databases">
        <title>Genomic of Parafulvivirga corallium.</title>
        <authorList>
            <person name="Wang G."/>
        </authorList>
    </citation>
    <scope>NUCLEOTIDE SEQUENCE</scope>
    <source>
        <strain evidence="5">BMA10</strain>
    </source>
</reference>
<dbReference type="PANTHER" id="PTHR43284:SF1">
    <property type="entry name" value="ASPARAGINE SYNTHETASE"/>
    <property type="match status" value="1"/>
</dbReference>
<comment type="catalytic activity">
    <reaction evidence="3">
        <text>L-aspartate + L-glutamine + ATP + H2O = L-asparagine + L-glutamate + AMP + diphosphate + H(+)</text>
        <dbReference type="Rhea" id="RHEA:12228"/>
        <dbReference type="ChEBI" id="CHEBI:15377"/>
        <dbReference type="ChEBI" id="CHEBI:15378"/>
        <dbReference type="ChEBI" id="CHEBI:29985"/>
        <dbReference type="ChEBI" id="CHEBI:29991"/>
        <dbReference type="ChEBI" id="CHEBI:30616"/>
        <dbReference type="ChEBI" id="CHEBI:33019"/>
        <dbReference type="ChEBI" id="CHEBI:58048"/>
        <dbReference type="ChEBI" id="CHEBI:58359"/>
        <dbReference type="ChEBI" id="CHEBI:456215"/>
        <dbReference type="EC" id="6.3.5.4"/>
    </reaction>
</comment>
<dbReference type="Gene3D" id="3.40.50.620">
    <property type="entry name" value="HUPs"/>
    <property type="match status" value="1"/>
</dbReference>
<protein>
    <recommendedName>
        <fullName evidence="2">asparagine synthase (glutamine-hydrolyzing)</fullName>
        <ecNumber evidence="2">6.3.5.4</ecNumber>
    </recommendedName>
</protein>
<sequence>METSIIPSRTIFHNTSSNEIVDFDFKVDSDIDFKALCYFVATGFFLGDTTQFKKIKALLPASTIDLENGKIKKQESRWKWHYTPQDISLKEAVEQFRHLFDKITKDQIQERKVIVPLSGGLDSRTQAAVLGKYDNVISYCYQFEDGINENQYGEAIAKVQQFEHHSFIIPRSYLWGVIDELADLNRCLSDFTHPRPMAIKEKLGEMGDLFFLGHWGDVLFDDMRVDENLSETEQVNFLYKKLIKKGGVDLAEELWKTWGLEGKFVDCFKAELTDKLAEIKIDNLNAKIRAFKSLYWAPRWTSTNLCVWQDVGQVELPYYHDEMCKFICTLPEKYLAGRQIQIEYLKQVAPDLAKIPWQSYHPKNLYNYESYYSLSNFPLRAMNNLKRTVNHKFLKKRPITLRNWEIQFQGHENDVQLRKHIFDNKAFEELVPREIAERIYKNFIEGDSVWFSHPLSMLLTLSVFANKRSY</sequence>
<organism evidence="5 6">
    <name type="scientific">Splendidivirga corallicola</name>
    <dbReference type="NCBI Taxonomy" id="3051826"/>
    <lineage>
        <taxon>Bacteria</taxon>
        <taxon>Pseudomonadati</taxon>
        <taxon>Bacteroidota</taxon>
        <taxon>Cytophagia</taxon>
        <taxon>Cytophagales</taxon>
        <taxon>Splendidivirgaceae</taxon>
        <taxon>Splendidivirga</taxon>
    </lineage>
</organism>
<comment type="caution">
    <text evidence="5">The sequence shown here is derived from an EMBL/GenBank/DDBJ whole genome shotgun (WGS) entry which is preliminary data.</text>
</comment>
<dbReference type="SUPFAM" id="SSF52402">
    <property type="entry name" value="Adenine nucleotide alpha hydrolases-like"/>
    <property type="match status" value="1"/>
</dbReference>
<dbReference type="PANTHER" id="PTHR43284">
    <property type="entry name" value="ASPARAGINE SYNTHETASE (GLUTAMINE-HYDROLYZING)"/>
    <property type="match status" value="1"/>
</dbReference>
<dbReference type="RefSeq" id="WP_346753124.1">
    <property type="nucleotide sequence ID" value="NZ_JAUJEA010000006.1"/>
</dbReference>
<dbReference type="InterPro" id="IPR014729">
    <property type="entry name" value="Rossmann-like_a/b/a_fold"/>
</dbReference>
<feature type="domain" description="Asparagine synthetase" evidence="4">
    <location>
        <begin position="96"/>
        <end position="182"/>
    </location>
</feature>